<dbReference type="InterPro" id="IPR016032">
    <property type="entry name" value="Sig_transdc_resp-reg_C-effctor"/>
</dbReference>
<feature type="region of interest" description="Disordered" evidence="3">
    <location>
        <begin position="113"/>
        <end position="137"/>
    </location>
</feature>
<keyword evidence="4" id="KW-1133">Transmembrane helix</keyword>
<dbReference type="SUPFAM" id="SSF46894">
    <property type="entry name" value="C-terminal effector domain of the bipartite response regulators"/>
    <property type="match status" value="1"/>
</dbReference>
<dbReference type="Gene3D" id="1.10.10.10">
    <property type="entry name" value="Winged helix-like DNA-binding domain superfamily/Winged helix DNA-binding domain"/>
    <property type="match status" value="1"/>
</dbReference>
<dbReference type="GO" id="GO:0000160">
    <property type="term" value="P:phosphorelay signal transduction system"/>
    <property type="evidence" value="ECO:0007669"/>
    <property type="project" value="InterPro"/>
</dbReference>
<organism evidence="6 7">
    <name type="scientific">Hafnia paralvei</name>
    <dbReference type="NCBI Taxonomy" id="546367"/>
    <lineage>
        <taxon>Bacteria</taxon>
        <taxon>Pseudomonadati</taxon>
        <taxon>Pseudomonadota</taxon>
        <taxon>Gammaproteobacteria</taxon>
        <taxon>Enterobacterales</taxon>
        <taxon>Hafniaceae</taxon>
        <taxon>Hafnia</taxon>
    </lineage>
</organism>
<dbReference type="PROSITE" id="PS51755">
    <property type="entry name" value="OMPR_PHOB"/>
    <property type="match status" value="1"/>
</dbReference>
<dbReference type="SMART" id="SM00862">
    <property type="entry name" value="Trans_reg_C"/>
    <property type="match status" value="1"/>
</dbReference>
<evidence type="ECO:0000313" key="7">
    <source>
        <dbReference type="Proteomes" id="UP000293380"/>
    </source>
</evidence>
<keyword evidence="1 2" id="KW-0238">DNA-binding</keyword>
<dbReference type="InterPro" id="IPR036388">
    <property type="entry name" value="WH-like_DNA-bd_sf"/>
</dbReference>
<feature type="DNA-binding region" description="OmpR/PhoB-type" evidence="2">
    <location>
        <begin position="3"/>
        <end position="103"/>
    </location>
</feature>
<dbReference type="Proteomes" id="UP000293380">
    <property type="component" value="Unassembled WGS sequence"/>
</dbReference>
<evidence type="ECO:0000313" key="6">
    <source>
        <dbReference type="EMBL" id="TBM27010.1"/>
    </source>
</evidence>
<feature type="compositionally biased region" description="Polar residues" evidence="3">
    <location>
        <begin position="128"/>
        <end position="137"/>
    </location>
</feature>
<dbReference type="GO" id="GO:0006355">
    <property type="term" value="P:regulation of DNA-templated transcription"/>
    <property type="evidence" value="ECO:0007669"/>
    <property type="project" value="InterPro"/>
</dbReference>
<dbReference type="InterPro" id="IPR001867">
    <property type="entry name" value="OmpR/PhoB-type_DNA-bd"/>
</dbReference>
<dbReference type="EMBL" id="SITD01000050">
    <property type="protein sequence ID" value="TBM27010.1"/>
    <property type="molecule type" value="Genomic_DNA"/>
</dbReference>
<feature type="domain" description="OmpR/PhoB-type" evidence="5">
    <location>
        <begin position="3"/>
        <end position="103"/>
    </location>
</feature>
<keyword evidence="4" id="KW-0812">Transmembrane</keyword>
<sequence>MNKRYCSVNDWLLDISTGSILHLKTGERKRLGEYQLKLLDILTQHAGEILSREELTNMVWERRVIGNNSLPNAIHALRAALEDDGKQQRIIKTIPKKGYLLESSYCRCIDKDPTKNNDNNDEDSDENTANALEPNQSGTEITVAESASPLLLPPIDAPLPSSQIEAAPKNLEEPHKKHSWLAYVVLALVVVLVSGTVAYKYLTVCDKPVIATQQENNVYSNIRLYQIIPKSGNSNSKDSLYTKLKGTLYQLNQRLKTKNIYMDVYYQVSDQALSYTFSVETTCESNQLAMTIYHWRIDTRQLNTLIFRETVRKINEIPTCQK</sequence>
<protein>
    <submittedName>
        <fullName evidence="6">Transcriptional regulator</fullName>
    </submittedName>
</protein>
<dbReference type="Pfam" id="PF00486">
    <property type="entry name" value="Trans_reg_C"/>
    <property type="match status" value="1"/>
</dbReference>
<feature type="transmembrane region" description="Helical" evidence="4">
    <location>
        <begin position="180"/>
        <end position="202"/>
    </location>
</feature>
<dbReference type="GO" id="GO:0003677">
    <property type="term" value="F:DNA binding"/>
    <property type="evidence" value="ECO:0007669"/>
    <property type="project" value="UniProtKB-UniRule"/>
</dbReference>
<evidence type="ECO:0000256" key="3">
    <source>
        <dbReference type="SAM" id="MobiDB-lite"/>
    </source>
</evidence>
<evidence type="ECO:0000256" key="4">
    <source>
        <dbReference type="SAM" id="Phobius"/>
    </source>
</evidence>
<accession>A0A4Q9ENY2</accession>
<keyword evidence="4" id="KW-0472">Membrane</keyword>
<proteinExistence type="predicted"/>
<dbReference type="CDD" id="cd00383">
    <property type="entry name" value="trans_reg_C"/>
    <property type="match status" value="1"/>
</dbReference>
<dbReference type="RefSeq" id="WP_130959617.1">
    <property type="nucleotide sequence ID" value="NZ_CP186712.1"/>
</dbReference>
<name>A0A4Q9ENY2_9GAMM</name>
<evidence type="ECO:0000256" key="2">
    <source>
        <dbReference type="PROSITE-ProRule" id="PRU01091"/>
    </source>
</evidence>
<dbReference type="AlphaFoldDB" id="A0A4Q9ENY2"/>
<gene>
    <name evidence="6" type="ORF">EYY89_10580</name>
</gene>
<comment type="caution">
    <text evidence="6">The sequence shown here is derived from an EMBL/GenBank/DDBJ whole genome shotgun (WGS) entry which is preliminary data.</text>
</comment>
<evidence type="ECO:0000256" key="1">
    <source>
        <dbReference type="ARBA" id="ARBA00023125"/>
    </source>
</evidence>
<reference evidence="6 7" key="1">
    <citation type="submission" date="2019-02" db="EMBL/GenBank/DDBJ databases">
        <title>Comparative genomic analysis of the Hafnia genus genomes.</title>
        <authorList>
            <person name="Zhiqiu Y."/>
            <person name="Chao Y."/>
            <person name="Yuhui D."/>
            <person name="Di H."/>
            <person name="Bin L."/>
        </authorList>
    </citation>
    <scope>NUCLEOTIDE SEQUENCE [LARGE SCALE GENOMIC DNA]</scope>
    <source>
        <strain evidence="6 7">PCM_1194</strain>
    </source>
</reference>
<evidence type="ECO:0000259" key="5">
    <source>
        <dbReference type="PROSITE" id="PS51755"/>
    </source>
</evidence>